<proteinExistence type="predicted"/>
<reference evidence="2 3" key="2">
    <citation type="submission" date="2018-11" db="EMBL/GenBank/DDBJ databases">
        <authorList>
            <consortium name="Pathogen Informatics"/>
        </authorList>
    </citation>
    <scope>NUCLEOTIDE SEQUENCE [LARGE SCALE GENOMIC DNA]</scope>
</reference>
<sequence length="429" mass="49724">MGLPATEYKAFVVDVDAYGEFLLIVEKKWVLGLFDTCQHPSVGSIIKIVDSFRDPDRANKLVVRRYWNVDDYVPMGGFSWSRGSVGTEFTGNFYTAGCVCYDGALLKDPVIFNDTIGIVLDKGKILRRDYIGKLKASVTFVKSHDGVYWNLRKVVQYCNEEIKSCACMQEHTGVVYVPKNRQSTYYIISRDFAEDILLFAKNERDAKKYKELNGCKVSFPVHREFWDLKPKYVADGVLERLKTDFRTILDGHFFLIDVIVEHLGCTDEKGRHIVWSEELEFVYDHFERFSSCRYGYYRVRVKRKPPHSEPFPKWFVSDIVEFVAPLSKRTPAARQPATQNEDKEHVDRCRGREEVKDSDQGSDENLRQCRSKFDDMAIRTEAGVPFEKESSKKLRLLIHKCLESDEVKLAVKKANPKFYKRLVEEVMSV</sequence>
<evidence type="ECO:0000313" key="2">
    <source>
        <dbReference type="EMBL" id="VDL73653.1"/>
    </source>
</evidence>
<evidence type="ECO:0000313" key="3">
    <source>
        <dbReference type="Proteomes" id="UP000271162"/>
    </source>
</evidence>
<dbReference type="Proteomes" id="UP000271162">
    <property type="component" value="Unassembled WGS sequence"/>
</dbReference>
<dbReference type="AlphaFoldDB" id="A0A0N4Y2U4"/>
<accession>A0A0N4Y2U4</accession>
<name>A0A0N4Y2U4_NIPBR</name>
<dbReference type="WBParaSite" id="NBR_0001006301-mRNA-1">
    <property type="protein sequence ID" value="NBR_0001006301-mRNA-1"/>
    <property type="gene ID" value="NBR_0001006301"/>
</dbReference>
<dbReference type="OMA" id="CDTIDIC"/>
<feature type="compositionally biased region" description="Basic and acidic residues" evidence="1">
    <location>
        <begin position="340"/>
        <end position="366"/>
    </location>
</feature>
<protein>
    <submittedName>
        <fullName evidence="4">DUF223 domain-containing protein</fullName>
    </submittedName>
</protein>
<evidence type="ECO:0000256" key="1">
    <source>
        <dbReference type="SAM" id="MobiDB-lite"/>
    </source>
</evidence>
<reference evidence="4" key="1">
    <citation type="submission" date="2017-02" db="UniProtKB">
        <authorList>
            <consortium name="WormBaseParasite"/>
        </authorList>
    </citation>
    <scope>IDENTIFICATION</scope>
</reference>
<dbReference type="EMBL" id="UYSL01020248">
    <property type="protein sequence ID" value="VDL73653.1"/>
    <property type="molecule type" value="Genomic_DNA"/>
</dbReference>
<feature type="region of interest" description="Disordered" evidence="1">
    <location>
        <begin position="330"/>
        <end position="366"/>
    </location>
</feature>
<organism evidence="4">
    <name type="scientific">Nippostrongylus brasiliensis</name>
    <name type="common">Rat hookworm</name>
    <dbReference type="NCBI Taxonomy" id="27835"/>
    <lineage>
        <taxon>Eukaryota</taxon>
        <taxon>Metazoa</taxon>
        <taxon>Ecdysozoa</taxon>
        <taxon>Nematoda</taxon>
        <taxon>Chromadorea</taxon>
        <taxon>Rhabditida</taxon>
        <taxon>Rhabditina</taxon>
        <taxon>Rhabditomorpha</taxon>
        <taxon>Strongyloidea</taxon>
        <taxon>Heligmosomidae</taxon>
        <taxon>Nippostrongylus</taxon>
    </lineage>
</organism>
<gene>
    <name evidence="2" type="ORF">NBR_LOCUS10064</name>
</gene>
<keyword evidence="3" id="KW-1185">Reference proteome</keyword>
<evidence type="ECO:0000313" key="4">
    <source>
        <dbReference type="WBParaSite" id="NBR_0001006301-mRNA-1"/>
    </source>
</evidence>